<keyword evidence="1" id="KW-0175">Coiled coil</keyword>
<sequence>MAKKLNVEMDERVVQLKVEMDNLVEDIKDLDYQIVELEEMFKLHQEQLKNKFEDKRYSLIRKQESLKTHLRGLFEQVPQSETKTQRKVKLLNADVVVKKPRPDFEKDTGKLLEWAIANQREDLITRKEVVSFKWGDFKKDLVDTDYGIVDFKTGETLEIEGLVPIMKLEELEIKY</sequence>
<dbReference type="Proteomes" id="UP000655830">
    <property type="component" value="Unassembled WGS sequence"/>
</dbReference>
<keyword evidence="3" id="KW-1185">Reference proteome</keyword>
<evidence type="ECO:0000313" key="3">
    <source>
        <dbReference type="Proteomes" id="UP000655830"/>
    </source>
</evidence>
<evidence type="ECO:0000313" key="2">
    <source>
        <dbReference type="EMBL" id="MBC8581497.1"/>
    </source>
</evidence>
<dbReference type="EMBL" id="JACRSY010000056">
    <property type="protein sequence ID" value="MBC8581497.1"/>
    <property type="molecule type" value="Genomic_DNA"/>
</dbReference>
<proteinExistence type="predicted"/>
<reference evidence="2" key="1">
    <citation type="submission" date="2020-08" db="EMBL/GenBank/DDBJ databases">
        <title>Genome public.</title>
        <authorList>
            <person name="Liu C."/>
            <person name="Sun Q."/>
        </authorList>
    </citation>
    <scope>NUCLEOTIDE SEQUENCE</scope>
    <source>
        <strain evidence="2">NSJ-12</strain>
    </source>
</reference>
<organism evidence="2 3">
    <name type="scientific">Zhenhengia yiwuensis</name>
    <dbReference type="NCBI Taxonomy" id="2763666"/>
    <lineage>
        <taxon>Bacteria</taxon>
        <taxon>Bacillati</taxon>
        <taxon>Bacillota</taxon>
        <taxon>Clostridia</taxon>
        <taxon>Lachnospirales</taxon>
        <taxon>Lachnospiraceae</taxon>
        <taxon>Zhenhengia</taxon>
    </lineage>
</organism>
<dbReference type="RefSeq" id="WP_249334453.1">
    <property type="nucleotide sequence ID" value="NZ_JACRSY010000056.1"/>
</dbReference>
<protein>
    <submittedName>
        <fullName evidence="2">Host-nuclease inhibitor Gam family protein</fullName>
    </submittedName>
</protein>
<accession>A0A926IF98</accession>
<name>A0A926IF98_9FIRM</name>
<dbReference type="Pfam" id="PF07352">
    <property type="entry name" value="Phage_Mu_Gam"/>
    <property type="match status" value="1"/>
</dbReference>
<feature type="coiled-coil region" evidence="1">
    <location>
        <begin position="6"/>
        <end position="47"/>
    </location>
</feature>
<comment type="caution">
    <text evidence="2">The sequence shown here is derived from an EMBL/GenBank/DDBJ whole genome shotgun (WGS) entry which is preliminary data.</text>
</comment>
<dbReference type="InterPro" id="IPR009951">
    <property type="entry name" value="Host-nuc_inhib_Gam"/>
</dbReference>
<evidence type="ECO:0000256" key="1">
    <source>
        <dbReference type="SAM" id="Coils"/>
    </source>
</evidence>
<dbReference type="AlphaFoldDB" id="A0A926IF98"/>
<gene>
    <name evidence="2" type="ORF">H8718_18605</name>
</gene>